<evidence type="ECO:0000313" key="3">
    <source>
        <dbReference type="Proteomes" id="UP001153954"/>
    </source>
</evidence>
<organism evidence="2 3">
    <name type="scientific">Euphydryas editha</name>
    <name type="common">Edith's checkerspot</name>
    <dbReference type="NCBI Taxonomy" id="104508"/>
    <lineage>
        <taxon>Eukaryota</taxon>
        <taxon>Metazoa</taxon>
        <taxon>Ecdysozoa</taxon>
        <taxon>Arthropoda</taxon>
        <taxon>Hexapoda</taxon>
        <taxon>Insecta</taxon>
        <taxon>Pterygota</taxon>
        <taxon>Neoptera</taxon>
        <taxon>Endopterygota</taxon>
        <taxon>Lepidoptera</taxon>
        <taxon>Glossata</taxon>
        <taxon>Ditrysia</taxon>
        <taxon>Papilionoidea</taxon>
        <taxon>Nymphalidae</taxon>
        <taxon>Nymphalinae</taxon>
        <taxon>Euphydryas</taxon>
    </lineage>
</organism>
<dbReference type="Gene3D" id="3.30.70.1820">
    <property type="entry name" value="L1 transposable element, RRM domain"/>
    <property type="match status" value="1"/>
</dbReference>
<dbReference type="EMBL" id="CAKOGL010000014">
    <property type="protein sequence ID" value="CAH2094214.1"/>
    <property type="molecule type" value="Genomic_DNA"/>
</dbReference>
<comment type="caution">
    <text evidence="2">The sequence shown here is derived from an EMBL/GenBank/DDBJ whole genome shotgun (WGS) entry which is preliminary data.</text>
</comment>
<reference evidence="2" key="1">
    <citation type="submission" date="2022-03" db="EMBL/GenBank/DDBJ databases">
        <authorList>
            <person name="Tunstrom K."/>
        </authorList>
    </citation>
    <scope>NUCLEOTIDE SEQUENCE</scope>
</reference>
<feature type="region of interest" description="Disordered" evidence="1">
    <location>
        <begin position="223"/>
        <end position="247"/>
    </location>
</feature>
<protein>
    <submittedName>
        <fullName evidence="2">Uncharacterized protein</fullName>
    </submittedName>
</protein>
<dbReference type="AlphaFoldDB" id="A0AAU9U5Q3"/>
<gene>
    <name evidence="2" type="ORF">EEDITHA_LOCUS9802</name>
</gene>
<accession>A0AAU9U5Q3</accession>
<dbReference type="Proteomes" id="UP001153954">
    <property type="component" value="Unassembled WGS sequence"/>
</dbReference>
<sequence length="247" mass="28244">MESLKNNLADLRDHFNSKLAEFQSELNASNPTASPSRVSIALQFDSFRTFVFTALENLQLQIEFLSRQYDEIEMRSRRKTLLVHGIPESKRENPSSHVSELLSDHLKIPVFTPDSISHCYRLGRIESDKPRALVLKFRDVSLRDKVWNGKKNLKGTGITLSEFLTKDRHELFLEARRRFGITKCWTRGGTIYILGNDGTRHRINTKTDLNSFASSADTQIPLPTVMGPKTVKDSKPLTSRSKRVNKK</sequence>
<keyword evidence="3" id="KW-1185">Reference proteome</keyword>
<evidence type="ECO:0000313" key="2">
    <source>
        <dbReference type="EMBL" id="CAH2094214.1"/>
    </source>
</evidence>
<proteinExistence type="predicted"/>
<evidence type="ECO:0000256" key="1">
    <source>
        <dbReference type="SAM" id="MobiDB-lite"/>
    </source>
</evidence>
<name>A0AAU9U5Q3_EUPED</name>